<reference evidence="1" key="1">
    <citation type="submission" date="2019-06" db="EMBL/GenBank/DDBJ databases">
        <title>Genomics analysis of Aphanomyces spp. identifies a new class of oomycete effector associated with host adaptation.</title>
        <authorList>
            <person name="Gaulin E."/>
        </authorList>
    </citation>
    <scope>NUCLEOTIDE SEQUENCE</scope>
    <source>
        <strain evidence="1">CBS 578.67</strain>
    </source>
</reference>
<dbReference type="OrthoDB" id="79532at2759"/>
<comment type="caution">
    <text evidence="1">The sequence shown here is derived from an EMBL/GenBank/DDBJ whole genome shotgun (WGS) entry which is preliminary data.</text>
</comment>
<accession>A0A6A4YYD9</accession>
<name>A0A6A4YYD9_9STRA</name>
<dbReference type="AlphaFoldDB" id="A0A6A4YYD9"/>
<proteinExistence type="predicted"/>
<feature type="non-terminal residue" evidence="1">
    <location>
        <position position="440"/>
    </location>
</feature>
<organism evidence="1">
    <name type="scientific">Aphanomyces stellatus</name>
    <dbReference type="NCBI Taxonomy" id="120398"/>
    <lineage>
        <taxon>Eukaryota</taxon>
        <taxon>Sar</taxon>
        <taxon>Stramenopiles</taxon>
        <taxon>Oomycota</taxon>
        <taxon>Saprolegniomycetes</taxon>
        <taxon>Saprolegniales</taxon>
        <taxon>Verrucalvaceae</taxon>
        <taxon>Aphanomyces</taxon>
    </lineage>
</organism>
<evidence type="ECO:0000313" key="1">
    <source>
        <dbReference type="EMBL" id="KAF0704711.1"/>
    </source>
</evidence>
<dbReference type="EMBL" id="VJMH01003832">
    <property type="protein sequence ID" value="KAF0704711.1"/>
    <property type="molecule type" value="Genomic_DNA"/>
</dbReference>
<sequence>MTAYCYVDFDRNWEMANTAAKQERCSHDMKNGAVYLESILRNAQWASLSQCWGHELDVGIFSYLKTIAKGATWVSSAITNTNSVLDEVTYWESANIQTYRTQWQNYKGLGVVETFSVENAFGWQYPLTLKYSNSSSQLAVQTSFKMQWPFATELSQFTANASSHVGLNLIRGSPAFVYTNHTPQAVLTSAGFLSSPLGPGFTLVQTALGPFGSVEMKRLACPSSLQSLYQNLTKYTTSLLSSSSAIQTAFWTIFTSFTMNPTMKAWNLAQQRGGNLLCELNTAVQSFQDRPAISLSSKGSCATGLFESVIGDTTSMIKALLVLPSLNATATASQEPNNPVGSEAIIRQTWDFVQMVVPLAQRQTLQSQAVHIKRDIRDTVQVSFIQYLYVGNTYVLSAVNYFDPRESEFELYSWLFMFDWAQGLREVILFEGEQGKLTSI</sequence>
<protein>
    <submittedName>
        <fullName evidence="1">Uncharacterized protein</fullName>
    </submittedName>
</protein>
<gene>
    <name evidence="1" type="ORF">As57867_007253</name>
</gene>